<evidence type="ECO:0000256" key="1">
    <source>
        <dbReference type="SAM" id="MobiDB-lite"/>
    </source>
</evidence>
<keyword evidence="3" id="KW-1185">Reference proteome</keyword>
<feature type="compositionally biased region" description="Polar residues" evidence="1">
    <location>
        <begin position="27"/>
        <end position="45"/>
    </location>
</feature>
<proteinExistence type="predicted"/>
<gene>
    <name evidence="2" type="ORF">GND95_12485</name>
</gene>
<feature type="region of interest" description="Disordered" evidence="1">
    <location>
        <begin position="27"/>
        <end position="57"/>
    </location>
</feature>
<evidence type="ECO:0000313" key="2">
    <source>
        <dbReference type="EMBL" id="KAE9630230.1"/>
    </source>
</evidence>
<evidence type="ECO:0000313" key="3">
    <source>
        <dbReference type="Proteomes" id="UP000483018"/>
    </source>
</evidence>
<organism evidence="2 3">
    <name type="scientific">Defluviitalea raffinosedens</name>
    <dbReference type="NCBI Taxonomy" id="1450156"/>
    <lineage>
        <taxon>Bacteria</taxon>
        <taxon>Bacillati</taxon>
        <taxon>Bacillota</taxon>
        <taxon>Clostridia</taxon>
        <taxon>Lachnospirales</taxon>
        <taxon>Defluviitaleaceae</taxon>
        <taxon>Defluviitalea</taxon>
    </lineage>
</organism>
<comment type="caution">
    <text evidence="2">The sequence shown here is derived from an EMBL/GenBank/DDBJ whole genome shotgun (WGS) entry which is preliminary data.</text>
</comment>
<sequence>MTSKKYSADLDSKNTDLKTKNKTNTEFTDIANNKANKGHQSNTKMNFAENFNPDDFE</sequence>
<protein>
    <submittedName>
        <fullName evidence="2">Uncharacterized protein</fullName>
    </submittedName>
</protein>
<dbReference type="AlphaFoldDB" id="A0A7C8HFI1"/>
<dbReference type="EMBL" id="WSLF01000015">
    <property type="protein sequence ID" value="KAE9630230.1"/>
    <property type="molecule type" value="Genomic_DNA"/>
</dbReference>
<reference evidence="2 3" key="1">
    <citation type="submission" date="2019-12" db="EMBL/GenBank/DDBJ databases">
        <title>Defluviitalea raffinosedens, isolated from a biogas fermenter, genome sequencing and characterization.</title>
        <authorList>
            <person name="Rettenmaier R."/>
            <person name="Schneider M."/>
            <person name="Neuhaus K."/>
            <person name="Liebl W."/>
            <person name="Zverlov V."/>
        </authorList>
    </citation>
    <scope>NUCLEOTIDE SEQUENCE [LARGE SCALE GENOMIC DNA]</scope>
    <source>
        <strain evidence="2 3">249c-K6</strain>
    </source>
</reference>
<dbReference type="RefSeq" id="WP_158741488.1">
    <property type="nucleotide sequence ID" value="NZ_JAFBEP010000010.1"/>
</dbReference>
<name>A0A7C8HFI1_9FIRM</name>
<dbReference type="Proteomes" id="UP000483018">
    <property type="component" value="Unassembled WGS sequence"/>
</dbReference>
<accession>A0A7C8HFI1</accession>